<comment type="pathway">
    <text evidence="3">Amino-acid biosynthesis; ergothioneine biosynthesis.</text>
</comment>
<dbReference type="Pfam" id="PF12867">
    <property type="entry name" value="DinB_2"/>
    <property type="match status" value="1"/>
</dbReference>
<evidence type="ECO:0000259" key="4">
    <source>
        <dbReference type="Pfam" id="PF03781"/>
    </source>
</evidence>
<dbReference type="PANTHER" id="PTHR23150:SF36">
    <property type="entry name" value="HERCYNINE OXYGENASE"/>
    <property type="match status" value="1"/>
</dbReference>
<reference evidence="6" key="1">
    <citation type="journal article" date="2022" name="Genome Biol. Evol.">
        <title>A New Gene Family Diagnostic for Intracellular Biomineralization of Amorphous Ca Carbonates by Cyanobacteria.</title>
        <authorList>
            <person name="Benzerara K."/>
            <person name="Duprat E."/>
            <person name="Bitard-Feildel T."/>
            <person name="Caumes G."/>
            <person name="Cassier-Chauvat C."/>
            <person name="Chauvat F."/>
            <person name="Dezi M."/>
            <person name="Diop S.I."/>
            <person name="Gaschignard G."/>
            <person name="Gorgen S."/>
            <person name="Gugger M."/>
            <person name="Lopez-Garcia P."/>
            <person name="Millet M."/>
            <person name="Skouri-Panet F."/>
            <person name="Moreira D."/>
            <person name="Callebaut I."/>
        </authorList>
    </citation>
    <scope>NUCLEOTIDE SEQUENCE</scope>
    <source>
        <strain evidence="6">G9</strain>
    </source>
</reference>
<dbReference type="EMBL" id="JAKKUT010000002">
    <property type="protein sequence ID" value="MDG2989937.1"/>
    <property type="molecule type" value="Genomic_DNA"/>
</dbReference>
<dbReference type="InterPro" id="IPR016187">
    <property type="entry name" value="CTDL_fold"/>
</dbReference>
<keyword evidence="7" id="KW-1185">Reference proteome</keyword>
<feature type="domain" description="Sulfatase-modifying factor enzyme-like" evidence="4">
    <location>
        <begin position="314"/>
        <end position="384"/>
    </location>
</feature>
<gene>
    <name evidence="6" type="ORF">L3556_03165</name>
</gene>
<evidence type="ECO:0000256" key="1">
    <source>
        <dbReference type="ARBA" id="ARBA00023002"/>
    </source>
</evidence>
<dbReference type="SUPFAM" id="SSF56436">
    <property type="entry name" value="C-type lectin-like"/>
    <property type="match status" value="1"/>
</dbReference>
<keyword evidence="1" id="KW-0560">Oxidoreductase</keyword>
<protein>
    <submittedName>
        <fullName evidence="6">SUMF1/EgtB/PvdO family nonheme iron enzyme</fullName>
    </submittedName>
</protein>
<evidence type="ECO:0000256" key="2">
    <source>
        <dbReference type="ARBA" id="ARBA00023004"/>
    </source>
</evidence>
<dbReference type="Proteomes" id="UP001154265">
    <property type="component" value="Unassembled WGS sequence"/>
</dbReference>
<proteinExistence type="predicted"/>
<dbReference type="InterPro" id="IPR024775">
    <property type="entry name" value="DinB-like"/>
</dbReference>
<evidence type="ECO:0000313" key="7">
    <source>
        <dbReference type="Proteomes" id="UP001154265"/>
    </source>
</evidence>
<keyword evidence="2" id="KW-0408">Iron</keyword>
<accession>A0ABT6EVX6</accession>
<evidence type="ECO:0000259" key="5">
    <source>
        <dbReference type="Pfam" id="PF12867"/>
    </source>
</evidence>
<feature type="domain" description="DinB-like" evidence="5">
    <location>
        <begin position="37"/>
        <end position="164"/>
    </location>
</feature>
<reference evidence="6" key="2">
    <citation type="submission" date="2022-01" db="EMBL/GenBank/DDBJ databases">
        <authorList>
            <person name="Zivanovic Y."/>
            <person name="Moreira D."/>
            <person name="Lopez-Garcia P."/>
        </authorList>
    </citation>
    <scope>NUCLEOTIDE SEQUENCE</scope>
    <source>
        <strain evidence="6">G9</strain>
    </source>
</reference>
<sequence length="387" mass="44184">MNHNSTTSRATSFNIHKTSDHLNATHGDRLRIDLKTALEESRAATLDLVAPLSETILCHQAHPNFSPVGWHWGHIGFTEGLWLLEKMLGQPPLFPHYRSLFAADGLPKHRRRALPPAPDIRLYVDTIRQQVLEALEQLDPMALSQQARLWWWILHHEAQHAETIQMVLALQQALPPLEYIPRTHSCQGNSIHIPQGNYEQGSHDPFALDNEQPRHLVPLSDFSIDQHPVSQGDYQAFIDAGGYETAHWWSTQGWQWLQAAGVTQPCYQLSAHPEFPVCGLSGYEAEAYACFRGQRLPTETEWEIAAQSGQLQGTGQVWEWTATWFAPYPGFQSFPYPGYSETYFDQQHRVLRGGSWASRNLVKRPSFRNWYPPETREVFAGLRLCHS</sequence>
<dbReference type="InterPro" id="IPR005532">
    <property type="entry name" value="SUMF_dom"/>
</dbReference>
<feature type="domain" description="Sulfatase-modifying factor enzyme-like" evidence="4">
    <location>
        <begin position="190"/>
        <end position="312"/>
    </location>
</feature>
<name>A0ABT6EVX6_9SYNE</name>
<dbReference type="RefSeq" id="WP_277865861.1">
    <property type="nucleotide sequence ID" value="NZ_JAKKUT010000002.1"/>
</dbReference>
<dbReference type="PANTHER" id="PTHR23150">
    <property type="entry name" value="SULFATASE MODIFYING FACTOR 1, 2"/>
    <property type="match status" value="1"/>
</dbReference>
<dbReference type="InterPro" id="IPR042095">
    <property type="entry name" value="SUMF_sf"/>
</dbReference>
<evidence type="ECO:0000313" key="6">
    <source>
        <dbReference type="EMBL" id="MDG2989937.1"/>
    </source>
</evidence>
<dbReference type="Gene3D" id="1.20.120.450">
    <property type="entry name" value="dinb family like domain"/>
    <property type="match status" value="1"/>
</dbReference>
<dbReference type="InterPro" id="IPR034660">
    <property type="entry name" value="DinB/YfiT-like"/>
</dbReference>
<comment type="caution">
    <text evidence="6">The sequence shown here is derived from an EMBL/GenBank/DDBJ whole genome shotgun (WGS) entry which is preliminary data.</text>
</comment>
<organism evidence="6 7">
    <name type="scientific">Candidatus Synechococcus calcipolaris G9</name>
    <dbReference type="NCBI Taxonomy" id="1497997"/>
    <lineage>
        <taxon>Bacteria</taxon>
        <taxon>Bacillati</taxon>
        <taxon>Cyanobacteriota</taxon>
        <taxon>Cyanophyceae</taxon>
        <taxon>Synechococcales</taxon>
        <taxon>Synechococcaceae</taxon>
        <taxon>Synechococcus</taxon>
    </lineage>
</organism>
<dbReference type="Gene3D" id="3.90.1580.10">
    <property type="entry name" value="paralog of FGE (formylglycine-generating enzyme)"/>
    <property type="match status" value="2"/>
</dbReference>
<dbReference type="InterPro" id="IPR051043">
    <property type="entry name" value="Sulfatase_Mod_Factor_Kinase"/>
</dbReference>
<evidence type="ECO:0000256" key="3">
    <source>
        <dbReference type="ARBA" id="ARBA00037882"/>
    </source>
</evidence>
<dbReference type="SUPFAM" id="SSF109854">
    <property type="entry name" value="DinB/YfiT-like putative metalloenzymes"/>
    <property type="match status" value="1"/>
</dbReference>
<dbReference type="Pfam" id="PF03781">
    <property type="entry name" value="FGE-sulfatase"/>
    <property type="match status" value="2"/>
</dbReference>